<feature type="domain" description="CBS" evidence="4">
    <location>
        <begin position="10"/>
        <end position="69"/>
    </location>
</feature>
<feature type="domain" description="CBS" evidence="4">
    <location>
        <begin position="93"/>
        <end position="150"/>
    </location>
</feature>
<dbReference type="PROSITE" id="PS50914">
    <property type="entry name" value="BON"/>
    <property type="match status" value="1"/>
</dbReference>
<dbReference type="Gene3D" id="3.30.1340.30">
    <property type="match status" value="1"/>
</dbReference>
<evidence type="ECO:0000256" key="2">
    <source>
        <dbReference type="PROSITE-ProRule" id="PRU00703"/>
    </source>
</evidence>
<dbReference type="InterPro" id="IPR046342">
    <property type="entry name" value="CBS_dom_sf"/>
</dbReference>
<dbReference type="InterPro" id="IPR000644">
    <property type="entry name" value="CBS_dom"/>
</dbReference>
<gene>
    <name evidence="5" type="ORF">EV192_10285</name>
</gene>
<dbReference type="SMART" id="SM00116">
    <property type="entry name" value="CBS"/>
    <property type="match status" value="2"/>
</dbReference>
<organism evidence="5 6">
    <name type="scientific">Actinocrispum wychmicini</name>
    <dbReference type="NCBI Taxonomy" id="1213861"/>
    <lineage>
        <taxon>Bacteria</taxon>
        <taxon>Bacillati</taxon>
        <taxon>Actinomycetota</taxon>
        <taxon>Actinomycetes</taxon>
        <taxon>Pseudonocardiales</taxon>
        <taxon>Pseudonocardiaceae</taxon>
        <taxon>Actinocrispum</taxon>
    </lineage>
</organism>
<dbReference type="Pfam" id="PF00571">
    <property type="entry name" value="CBS"/>
    <property type="match status" value="2"/>
</dbReference>
<evidence type="ECO:0000313" key="5">
    <source>
        <dbReference type="EMBL" id="TCO61948.1"/>
    </source>
</evidence>
<dbReference type="InterPro" id="IPR051257">
    <property type="entry name" value="Diverse_CBS-Domain"/>
</dbReference>
<name>A0A4R2JX41_9PSEU</name>
<evidence type="ECO:0000259" key="3">
    <source>
        <dbReference type="PROSITE" id="PS50914"/>
    </source>
</evidence>
<dbReference type="Proteomes" id="UP000295680">
    <property type="component" value="Unassembled WGS sequence"/>
</dbReference>
<feature type="domain" description="BON" evidence="3">
    <location>
        <begin position="146"/>
        <end position="213"/>
    </location>
</feature>
<dbReference type="Gene3D" id="3.10.580.10">
    <property type="entry name" value="CBS-domain"/>
    <property type="match status" value="1"/>
</dbReference>
<dbReference type="InterPro" id="IPR007055">
    <property type="entry name" value="BON_dom"/>
</dbReference>
<comment type="caution">
    <text evidence="5">The sequence shown here is derived from an EMBL/GenBank/DDBJ whole genome shotgun (WGS) entry which is preliminary data.</text>
</comment>
<dbReference type="EMBL" id="SLWS01000002">
    <property type="protein sequence ID" value="TCO61948.1"/>
    <property type="molecule type" value="Genomic_DNA"/>
</dbReference>
<dbReference type="OrthoDB" id="3672399at2"/>
<evidence type="ECO:0000256" key="1">
    <source>
        <dbReference type="ARBA" id="ARBA00023122"/>
    </source>
</evidence>
<dbReference type="PROSITE" id="PS51371">
    <property type="entry name" value="CBS"/>
    <property type="match status" value="2"/>
</dbReference>
<dbReference type="AlphaFoldDB" id="A0A4R2JX41"/>
<dbReference type="PANTHER" id="PTHR43080">
    <property type="entry name" value="CBS DOMAIN-CONTAINING PROTEIN CBSX3, MITOCHONDRIAL"/>
    <property type="match status" value="1"/>
</dbReference>
<accession>A0A4R2JX41</accession>
<dbReference type="SUPFAM" id="SSF54631">
    <property type="entry name" value="CBS-domain pair"/>
    <property type="match status" value="1"/>
</dbReference>
<proteinExistence type="predicted"/>
<dbReference type="Pfam" id="PF04972">
    <property type="entry name" value="BON"/>
    <property type="match status" value="1"/>
</dbReference>
<protein>
    <submittedName>
        <fullName evidence="5">CBS domain protein</fullName>
    </submittedName>
</protein>
<keyword evidence="6" id="KW-1185">Reference proteome</keyword>
<dbReference type="PANTHER" id="PTHR43080:SF29">
    <property type="entry name" value="OS02G0818000 PROTEIN"/>
    <property type="match status" value="1"/>
</dbReference>
<dbReference type="InterPro" id="IPR017080">
    <property type="entry name" value="UCP036990_CBS_BON"/>
</dbReference>
<sequence length="221" mass="23790">MREPTVHDVMTRHVITAVSDTTFKELAGTMLAHGIDTLPVIDISGRPVGVVTEADILTKLEFHGGTDPLPLLAGSHGRARWHKSSALHAADLMTTPPITTTPRTSISTAIHQMAQHRIRQICVVTCSGHLVGMLARRDALHLFVRSDSAIETDVEADLATRTSHPNQVTVCVTDGIVTLDGTLTLHSTVQRAGHAAHHVPGVVAVHNNIRYDVDDLMITGL</sequence>
<dbReference type="PIRSF" id="PIRSF036990">
    <property type="entry name" value="UCP036990_CBS_BON"/>
    <property type="match status" value="1"/>
</dbReference>
<reference evidence="5 6" key="1">
    <citation type="submission" date="2019-03" db="EMBL/GenBank/DDBJ databases">
        <title>Genomic Encyclopedia of Type Strains, Phase IV (KMG-IV): sequencing the most valuable type-strain genomes for metagenomic binning, comparative biology and taxonomic classification.</title>
        <authorList>
            <person name="Goeker M."/>
        </authorList>
    </citation>
    <scope>NUCLEOTIDE SEQUENCE [LARGE SCALE GENOMIC DNA]</scope>
    <source>
        <strain evidence="5 6">DSM 45934</strain>
    </source>
</reference>
<evidence type="ECO:0000259" key="4">
    <source>
        <dbReference type="PROSITE" id="PS51371"/>
    </source>
</evidence>
<keyword evidence="1 2" id="KW-0129">CBS domain</keyword>
<evidence type="ECO:0000313" key="6">
    <source>
        <dbReference type="Proteomes" id="UP000295680"/>
    </source>
</evidence>
<dbReference type="RefSeq" id="WP_132113372.1">
    <property type="nucleotide sequence ID" value="NZ_SLWS01000002.1"/>
</dbReference>